<dbReference type="Pfam" id="PF01400">
    <property type="entry name" value="Astacin"/>
    <property type="match status" value="1"/>
</dbReference>
<accession>A0A2A9ES98</accession>
<feature type="region of interest" description="Disordered" evidence="2">
    <location>
        <begin position="1"/>
        <end position="29"/>
    </location>
</feature>
<proteinExistence type="predicted"/>
<feature type="binding site" evidence="1">
    <location>
        <position position="202"/>
    </location>
    <ligand>
        <name>Zn(2+)</name>
        <dbReference type="ChEBI" id="CHEBI:29105"/>
        <note>catalytic</note>
    </ligand>
</feature>
<keyword evidence="1" id="KW-0479">Metal-binding</keyword>
<dbReference type="RefSeq" id="WP_211287443.1">
    <property type="nucleotide sequence ID" value="NZ_PDJJ01000001.1"/>
</dbReference>
<gene>
    <name evidence="4" type="ORF">ATJ88_0400</name>
</gene>
<dbReference type="PROSITE" id="PS51864">
    <property type="entry name" value="ASTACIN"/>
    <property type="match status" value="1"/>
</dbReference>
<dbReference type="GO" id="GO:0008270">
    <property type="term" value="F:zinc ion binding"/>
    <property type="evidence" value="ECO:0007669"/>
    <property type="project" value="UniProtKB-UniRule"/>
</dbReference>
<feature type="binding site" evidence="1">
    <location>
        <position position="206"/>
    </location>
    <ligand>
        <name>Zn(2+)</name>
        <dbReference type="ChEBI" id="CHEBI:29105"/>
        <note>catalytic</note>
    </ligand>
</feature>
<feature type="active site" evidence="1">
    <location>
        <position position="203"/>
    </location>
</feature>
<dbReference type="Gene3D" id="3.40.390.10">
    <property type="entry name" value="Collagenase (Catalytic Domain)"/>
    <property type="match status" value="1"/>
</dbReference>
<feature type="domain" description="Peptidase M12A" evidence="3">
    <location>
        <begin position="112"/>
        <end position="300"/>
    </location>
</feature>
<evidence type="ECO:0000313" key="5">
    <source>
        <dbReference type="Proteomes" id="UP000224130"/>
    </source>
</evidence>
<dbReference type="EMBL" id="PDJJ01000001">
    <property type="protein sequence ID" value="PFG41758.1"/>
    <property type="molecule type" value="Genomic_DNA"/>
</dbReference>
<evidence type="ECO:0000259" key="3">
    <source>
        <dbReference type="PROSITE" id="PS51864"/>
    </source>
</evidence>
<dbReference type="CDD" id="cd04280">
    <property type="entry name" value="ZnMc_astacin_like"/>
    <property type="match status" value="1"/>
</dbReference>
<dbReference type="PRINTS" id="PR00480">
    <property type="entry name" value="ASTACIN"/>
</dbReference>
<keyword evidence="1" id="KW-0862">Zinc</keyword>
<dbReference type="AlphaFoldDB" id="A0A2A9ES98"/>
<name>A0A2A9ES98_9MICO</name>
<comment type="cofactor">
    <cofactor evidence="1">
        <name>Zn(2+)</name>
        <dbReference type="ChEBI" id="CHEBI:29105"/>
    </cofactor>
    <text evidence="1">Binds 1 zinc ion per subunit.</text>
</comment>
<evidence type="ECO:0000256" key="1">
    <source>
        <dbReference type="PROSITE-ProRule" id="PRU01211"/>
    </source>
</evidence>
<dbReference type="PANTHER" id="PTHR10127:SF850">
    <property type="entry name" value="METALLOENDOPEPTIDASE"/>
    <property type="match status" value="1"/>
</dbReference>
<comment type="caution">
    <text evidence="1">Lacks conserved residue(s) required for the propagation of feature annotation.</text>
</comment>
<protein>
    <submittedName>
        <fullName evidence="4">Astacin (Peptidase family M12A)</fullName>
    </submittedName>
</protein>
<dbReference type="Proteomes" id="UP000224130">
    <property type="component" value="Unassembled WGS sequence"/>
</dbReference>
<keyword evidence="5" id="KW-1185">Reference proteome</keyword>
<evidence type="ECO:0000256" key="2">
    <source>
        <dbReference type="SAM" id="MobiDB-lite"/>
    </source>
</evidence>
<dbReference type="GO" id="GO:0004222">
    <property type="term" value="F:metalloendopeptidase activity"/>
    <property type="evidence" value="ECO:0007669"/>
    <property type="project" value="UniProtKB-UniRule"/>
</dbReference>
<keyword evidence="1" id="KW-0378">Hydrolase</keyword>
<feature type="binding site" evidence="1">
    <location>
        <position position="212"/>
    </location>
    <ligand>
        <name>Zn(2+)</name>
        <dbReference type="ChEBI" id="CHEBI:29105"/>
        <note>catalytic</note>
    </ligand>
</feature>
<feature type="compositionally biased region" description="Low complexity" evidence="2">
    <location>
        <begin position="1"/>
        <end position="13"/>
    </location>
</feature>
<reference evidence="4 5" key="1">
    <citation type="submission" date="2017-10" db="EMBL/GenBank/DDBJ databases">
        <title>Sequencing the genomes of 1000 actinobacteria strains.</title>
        <authorList>
            <person name="Klenk H.-P."/>
        </authorList>
    </citation>
    <scope>NUCLEOTIDE SEQUENCE [LARGE SCALE GENOMIC DNA]</scope>
    <source>
        <strain evidence="4 5">DSM 21863</strain>
    </source>
</reference>
<dbReference type="PANTHER" id="PTHR10127">
    <property type="entry name" value="DISCOIDIN, CUB, EGF, LAMININ , AND ZINC METALLOPROTEASE DOMAIN CONTAINING"/>
    <property type="match status" value="1"/>
</dbReference>
<dbReference type="InterPro" id="IPR006026">
    <property type="entry name" value="Peptidase_Metallo"/>
</dbReference>
<dbReference type="InterPro" id="IPR024079">
    <property type="entry name" value="MetalloPept_cat_dom_sf"/>
</dbReference>
<keyword evidence="1" id="KW-0645">Protease</keyword>
<dbReference type="InterPro" id="IPR001506">
    <property type="entry name" value="Peptidase_M12A"/>
</dbReference>
<dbReference type="SMART" id="SM00235">
    <property type="entry name" value="ZnMc"/>
    <property type="match status" value="1"/>
</dbReference>
<organism evidence="4 5">
    <name type="scientific">Isoptericola jiangsuensis</name>
    <dbReference type="NCBI Taxonomy" id="548579"/>
    <lineage>
        <taxon>Bacteria</taxon>
        <taxon>Bacillati</taxon>
        <taxon>Actinomycetota</taxon>
        <taxon>Actinomycetes</taxon>
        <taxon>Micrococcales</taxon>
        <taxon>Promicromonosporaceae</taxon>
        <taxon>Isoptericola</taxon>
    </lineage>
</organism>
<dbReference type="SUPFAM" id="SSF55486">
    <property type="entry name" value="Metalloproteases ('zincins'), catalytic domain"/>
    <property type="match status" value="1"/>
</dbReference>
<dbReference type="GO" id="GO:0006508">
    <property type="term" value="P:proteolysis"/>
    <property type="evidence" value="ECO:0007669"/>
    <property type="project" value="UniProtKB-KW"/>
</dbReference>
<sequence length="396" mass="43772">MVQDDAATSPPTDADADAPEGPEAAGIGISDCEDATYRSSDTTMRSYLTGIQAFAVKPVEYTVIDGKGFYEGDILLGSADELEARRDEIDGARTEQSVSGTPSPTGDVAEGVVITGQRFRWPGGVVPFEVVAGLRPVVTNAIDHWRANTRIQFVERTAANAARYPNFLAFTVQDGCWSHVGMQGGRQEVSLGAGCGLGQAIHEIGHAVGLWHEQSREDRDQHVRVNWQNIQAGREHNFNQHITDGDDIGAYDFASIMHYPRTAFSRNGRPTIEPLDGQAIGQRTSLSVGDIAAVRWMYPQLETSRKWSGVQFRSTVPALRTQTFFTHSWPGYWFVEWTAVPTAPPVDGAAQIEWTVRTTRQTDRLVKYFVSVRNLAPYPVSYEARYDVLGWSRDFA</sequence>
<evidence type="ECO:0000313" key="4">
    <source>
        <dbReference type="EMBL" id="PFG41758.1"/>
    </source>
</evidence>
<dbReference type="InterPro" id="IPR034035">
    <property type="entry name" value="Astacin-like_dom"/>
</dbReference>
<keyword evidence="1" id="KW-0482">Metalloprotease</keyword>
<comment type="caution">
    <text evidence="4">The sequence shown here is derived from an EMBL/GenBank/DDBJ whole genome shotgun (WGS) entry which is preliminary data.</text>
</comment>